<dbReference type="RefSeq" id="WP_395417334.1">
    <property type="nucleotide sequence ID" value="NZ_JBIPKE010000016.1"/>
</dbReference>
<reference evidence="1 2" key="1">
    <citation type="journal article" date="2013" name="Int. J. Syst. Evol. Microbiol.">
        <title>Marinoscillum luteum sp. nov., isolated from marine sediment.</title>
        <authorList>
            <person name="Cha I.T."/>
            <person name="Park S.J."/>
            <person name="Kim S.J."/>
            <person name="Kim J.G."/>
            <person name="Jung M.Y."/>
            <person name="Shin K.S."/>
            <person name="Kwon K.K."/>
            <person name="Yang S.H."/>
            <person name="Seo Y.S."/>
            <person name="Rhee S.K."/>
        </authorList>
    </citation>
    <scope>NUCLEOTIDE SEQUENCE [LARGE SCALE GENOMIC DNA]</scope>
    <source>
        <strain evidence="1 2">KCTC 23939</strain>
    </source>
</reference>
<comment type="caution">
    <text evidence="1">The sequence shown here is derived from an EMBL/GenBank/DDBJ whole genome shotgun (WGS) entry which is preliminary data.</text>
</comment>
<name>A0ABW7N885_9BACT</name>
<keyword evidence="2" id="KW-1185">Reference proteome</keyword>
<organism evidence="1 2">
    <name type="scientific">Marinoscillum luteum</name>
    <dbReference type="NCBI Taxonomy" id="861051"/>
    <lineage>
        <taxon>Bacteria</taxon>
        <taxon>Pseudomonadati</taxon>
        <taxon>Bacteroidota</taxon>
        <taxon>Cytophagia</taxon>
        <taxon>Cytophagales</taxon>
        <taxon>Reichenbachiellaceae</taxon>
        <taxon>Marinoscillum</taxon>
    </lineage>
</organism>
<dbReference type="EMBL" id="JBIPKE010000016">
    <property type="protein sequence ID" value="MFH6983798.1"/>
    <property type="molecule type" value="Genomic_DNA"/>
</dbReference>
<proteinExistence type="predicted"/>
<evidence type="ECO:0000313" key="1">
    <source>
        <dbReference type="EMBL" id="MFH6983798.1"/>
    </source>
</evidence>
<gene>
    <name evidence="1" type="ORF">ACHKAR_10120</name>
</gene>
<evidence type="ECO:0000313" key="2">
    <source>
        <dbReference type="Proteomes" id="UP001610063"/>
    </source>
</evidence>
<accession>A0ABW7N885</accession>
<dbReference type="Proteomes" id="UP001610063">
    <property type="component" value="Unassembled WGS sequence"/>
</dbReference>
<sequence length="282" mass="32070">MQTFEWRSLQKTDPDHLRAAREQLHQAIQNVAAVGRKFSPKSRYDEYAVLTWVPGLSRLAGQWVSGSVTFRSSLSLESFTIYLVDQKVNVLGSYPVEGQTQLQMMIWLEEQIGKLGLNAANLTMNLPYELPEYPTQSGEPFHMQYPAAALELAKYYHNSYVSLREIKVKMGVENNIQVWPHHFDQALEVVLKNSGDPETDTHILLGMSPGDHLFGSPYFYVSTWPFTDTAQCGRLSNNAIWVSEEWTGAVLFSKHLFEGDQKAMVDLFYEEASAQLIELLTK</sequence>
<protein>
    <submittedName>
        <fullName evidence="1">Uncharacterized protein</fullName>
    </submittedName>
</protein>